<feature type="region of interest" description="Disordered" evidence="8">
    <location>
        <begin position="549"/>
        <end position="578"/>
    </location>
</feature>
<evidence type="ECO:0000256" key="7">
    <source>
        <dbReference type="RuleBase" id="RU367071"/>
    </source>
</evidence>
<feature type="compositionally biased region" description="Basic and acidic residues" evidence="8">
    <location>
        <begin position="549"/>
        <end position="559"/>
    </location>
</feature>
<reference evidence="10" key="1">
    <citation type="submission" date="2020-05" db="EMBL/GenBank/DDBJ databases">
        <title>Phylogenomic resolution of chytrid fungi.</title>
        <authorList>
            <person name="Stajich J.E."/>
            <person name="Amses K."/>
            <person name="Simmons R."/>
            <person name="Seto K."/>
            <person name="Myers J."/>
            <person name="Bonds A."/>
            <person name="Quandt C.A."/>
            <person name="Barry K."/>
            <person name="Liu P."/>
            <person name="Grigoriev I."/>
            <person name="Longcore J.E."/>
            <person name="James T.Y."/>
        </authorList>
    </citation>
    <scope>NUCLEOTIDE SEQUENCE</scope>
    <source>
        <strain evidence="10">JEL0513</strain>
    </source>
</reference>
<evidence type="ECO:0000256" key="5">
    <source>
        <dbReference type="ARBA" id="ARBA00023187"/>
    </source>
</evidence>
<comment type="subunit">
    <text evidence="7">Associated with the spliceosome.</text>
</comment>
<evidence type="ECO:0000256" key="8">
    <source>
        <dbReference type="SAM" id="MobiDB-lite"/>
    </source>
</evidence>
<dbReference type="AlphaFoldDB" id="A0AAD5TAE8"/>
<organism evidence="10 11">
    <name type="scientific">Physocladia obscura</name>
    <dbReference type="NCBI Taxonomy" id="109957"/>
    <lineage>
        <taxon>Eukaryota</taxon>
        <taxon>Fungi</taxon>
        <taxon>Fungi incertae sedis</taxon>
        <taxon>Chytridiomycota</taxon>
        <taxon>Chytridiomycota incertae sedis</taxon>
        <taxon>Chytridiomycetes</taxon>
        <taxon>Chytridiales</taxon>
        <taxon>Chytriomycetaceae</taxon>
        <taxon>Physocladia</taxon>
    </lineage>
</organism>
<dbReference type="PANTHER" id="PTHR12942:SF2">
    <property type="entry name" value="PRE-MRNA-SPLICING FACTOR SLU7"/>
    <property type="match status" value="1"/>
</dbReference>
<name>A0AAD5TAE8_9FUNG</name>
<comment type="caution">
    <text evidence="10">The sequence shown here is derived from an EMBL/GenBank/DDBJ whole genome shotgun (WGS) entry which is preliminary data.</text>
</comment>
<comment type="similarity">
    <text evidence="2 7">Belongs to the SLU7 family.</text>
</comment>
<evidence type="ECO:0000259" key="9">
    <source>
        <dbReference type="Pfam" id="PF11708"/>
    </source>
</evidence>
<dbReference type="EMBL" id="JADGJH010000004">
    <property type="protein sequence ID" value="KAJ3143146.1"/>
    <property type="molecule type" value="Genomic_DNA"/>
</dbReference>
<sequence length="608" mass="68099">MSGANATPLGIAGSMSSMAGELPSAGATKMSREEFKRQKVIEEQRKAGTIPAEVDPETGEQIQKINLVESLDINPHIPHYIAEAPWYLDIKHATLKHQRGPEAKVDGINDWYNRGAKDTSVINKKFRKGACENCGAMSHKTRDCLDRPRNSKNAAKTTNKTLSADEITQSVSLGFDAKRDRWNGYDSSAHSKVISDWELVEKERQRIREEKAAAELAEVAAKSAAAESSMSAEDKEARAALLATVFNDDEEVDVDEDKYADAAEQIGQKLDTKSRTTVRNLRIREDTAKYLLNLDKNSAHYDPKTRSMRDNPNKDKDPKDLQYAGDNFVRWTGDAPKMAQLQLFAWQKAGNSQESVHLQANPTMGEILFKEHQKTKEVIAEVKKDSVLARYGGEEHLQAPPKELLLAQTEHYVEYSQTGKIIKGQEKASVKSKYEEDFFPQNHQSVWGSYWNSGRWGYACCHSFIRNSYCTGQAGIDAANSSNLLLKQNSSSSSLIQDSKAKSLYETHVLKAGKDAKKVPQQGKLGTGAVRLGEGDVVIDEEKLKKAIEREEARKRRDLDDDDENDKKKKKKFNSLEDTAAVTEEDLEAYRMARSSFEDPMANWVDKD</sequence>
<feature type="region of interest" description="Disordered" evidence="8">
    <location>
        <begin position="1"/>
        <end position="46"/>
    </location>
</feature>
<evidence type="ECO:0000313" key="10">
    <source>
        <dbReference type="EMBL" id="KAJ3143146.1"/>
    </source>
</evidence>
<keyword evidence="5 7" id="KW-0508">mRNA splicing</keyword>
<keyword evidence="6 7" id="KW-0539">Nucleus</keyword>
<dbReference type="InterPro" id="IPR039974">
    <property type="entry name" value="Splicing_factor_SLU7"/>
</dbReference>
<dbReference type="Proteomes" id="UP001211907">
    <property type="component" value="Unassembled WGS sequence"/>
</dbReference>
<evidence type="ECO:0000256" key="2">
    <source>
        <dbReference type="ARBA" id="ARBA00007203"/>
    </source>
</evidence>
<dbReference type="Pfam" id="PF11708">
    <property type="entry name" value="Slu7"/>
    <property type="match status" value="1"/>
</dbReference>
<keyword evidence="4 7" id="KW-0747">Spliceosome</keyword>
<evidence type="ECO:0000256" key="4">
    <source>
        <dbReference type="ARBA" id="ARBA00022728"/>
    </source>
</evidence>
<evidence type="ECO:0000256" key="1">
    <source>
        <dbReference type="ARBA" id="ARBA00004123"/>
    </source>
</evidence>
<proteinExistence type="inferred from homology"/>
<keyword evidence="11" id="KW-1185">Reference proteome</keyword>
<feature type="region of interest" description="Disordered" evidence="8">
    <location>
        <begin position="299"/>
        <end position="319"/>
    </location>
</feature>
<keyword evidence="3 7" id="KW-0507">mRNA processing</keyword>
<evidence type="ECO:0000313" key="11">
    <source>
        <dbReference type="Proteomes" id="UP001211907"/>
    </source>
</evidence>
<comment type="function">
    <text evidence="7">Involved in pre-mRNA splicing.</text>
</comment>
<dbReference type="GO" id="GO:0005681">
    <property type="term" value="C:spliceosomal complex"/>
    <property type="evidence" value="ECO:0007669"/>
    <property type="project" value="UniProtKB-UniRule"/>
</dbReference>
<evidence type="ECO:0000256" key="3">
    <source>
        <dbReference type="ARBA" id="ARBA00022664"/>
    </source>
</evidence>
<accession>A0AAD5TAE8</accession>
<dbReference type="GO" id="GO:0000398">
    <property type="term" value="P:mRNA splicing, via spliceosome"/>
    <property type="evidence" value="ECO:0007669"/>
    <property type="project" value="UniProtKB-UniRule"/>
</dbReference>
<feature type="compositionally biased region" description="Basic and acidic residues" evidence="8">
    <location>
        <begin position="30"/>
        <end position="46"/>
    </location>
</feature>
<dbReference type="GO" id="GO:0030628">
    <property type="term" value="F:pre-mRNA 3'-splice site binding"/>
    <property type="evidence" value="ECO:0007669"/>
    <property type="project" value="UniProtKB-UniRule"/>
</dbReference>
<comment type="subcellular location">
    <subcellularLocation>
        <location evidence="1 7">Nucleus</location>
    </subcellularLocation>
</comment>
<feature type="domain" description="Pre-mRNA-splicing factor SLU7" evidence="9">
    <location>
        <begin position="173"/>
        <end position="449"/>
    </location>
</feature>
<gene>
    <name evidence="10" type="primary">SLU7</name>
    <name evidence="10" type="ORF">HK100_008265</name>
</gene>
<dbReference type="PANTHER" id="PTHR12942">
    <property type="entry name" value="STEP II SPLICING FACTOR SLU7"/>
    <property type="match status" value="1"/>
</dbReference>
<dbReference type="InterPro" id="IPR021715">
    <property type="entry name" value="Slu7_dom"/>
</dbReference>
<protein>
    <recommendedName>
        <fullName evidence="7">Pre-mRNA-splicing factor SLU7</fullName>
    </recommendedName>
</protein>
<evidence type="ECO:0000256" key="6">
    <source>
        <dbReference type="ARBA" id="ARBA00023242"/>
    </source>
</evidence>